<feature type="binding site" evidence="13">
    <location>
        <begin position="54"/>
        <end position="61"/>
    </location>
    <ligand>
        <name>ATP</name>
        <dbReference type="ChEBI" id="CHEBI:30616"/>
    </ligand>
</feature>
<proteinExistence type="inferred from homology"/>
<evidence type="ECO:0000256" key="8">
    <source>
        <dbReference type="ARBA" id="ARBA00022741"/>
    </source>
</evidence>
<dbReference type="Proteomes" id="UP000268033">
    <property type="component" value="Unassembled WGS sequence"/>
</dbReference>
<keyword evidence="6 13" id="KW-0441">Lipid A biosynthesis</keyword>
<evidence type="ECO:0000256" key="10">
    <source>
        <dbReference type="ARBA" id="ARBA00022840"/>
    </source>
</evidence>
<reference evidence="15 16" key="1">
    <citation type="submission" date="2018-11" db="EMBL/GenBank/DDBJ databases">
        <title>Genomic Encyclopedia of Type Strains, Phase IV (KMG-IV): sequencing the most valuable type-strain genomes for metagenomic binning, comparative biology and taxonomic classification.</title>
        <authorList>
            <person name="Goeker M."/>
        </authorList>
    </citation>
    <scope>NUCLEOTIDE SEQUENCE [LARGE SCALE GENOMIC DNA]</scope>
    <source>
        <strain evidence="15 16">DSM 21945</strain>
    </source>
</reference>
<dbReference type="OrthoDB" id="9766423at2"/>
<accession>A0A3N1PBQ3</accession>
<dbReference type="RefSeq" id="WP_050659966.1">
    <property type="nucleotide sequence ID" value="NZ_JBLXAC010000008.1"/>
</dbReference>
<gene>
    <name evidence="13" type="primary">lpxK</name>
    <name evidence="15" type="ORF">EDC28_10668</name>
</gene>
<comment type="catalytic activity">
    <reaction evidence="13">
        <text>a lipid A disaccharide + ATP = a lipid IVA + ADP + H(+)</text>
        <dbReference type="Rhea" id="RHEA:67840"/>
        <dbReference type="ChEBI" id="CHEBI:15378"/>
        <dbReference type="ChEBI" id="CHEBI:30616"/>
        <dbReference type="ChEBI" id="CHEBI:176343"/>
        <dbReference type="ChEBI" id="CHEBI:176425"/>
        <dbReference type="ChEBI" id="CHEBI:456216"/>
        <dbReference type="EC" id="2.7.1.130"/>
    </reaction>
</comment>
<keyword evidence="10 13" id="KW-0067">ATP-binding</keyword>
<keyword evidence="7 13" id="KW-0808">Transferase</keyword>
<dbReference type="GO" id="GO:0009244">
    <property type="term" value="P:lipopolysaccharide core region biosynthetic process"/>
    <property type="evidence" value="ECO:0007669"/>
    <property type="project" value="TreeGrafter"/>
</dbReference>
<protein>
    <recommendedName>
        <fullName evidence="4 13">Tetraacyldisaccharide 4'-kinase</fullName>
        <ecNumber evidence="3 13">2.7.1.130</ecNumber>
    </recommendedName>
    <alternativeName>
        <fullName evidence="12 13">Lipid A 4'-kinase</fullName>
    </alternativeName>
</protein>
<evidence type="ECO:0000256" key="13">
    <source>
        <dbReference type="HAMAP-Rule" id="MF_00409"/>
    </source>
</evidence>
<keyword evidence="14" id="KW-0472">Membrane</keyword>
<dbReference type="GO" id="GO:0005524">
    <property type="term" value="F:ATP binding"/>
    <property type="evidence" value="ECO:0007669"/>
    <property type="project" value="UniProtKB-UniRule"/>
</dbReference>
<evidence type="ECO:0000256" key="2">
    <source>
        <dbReference type="ARBA" id="ARBA00004870"/>
    </source>
</evidence>
<evidence type="ECO:0000313" key="16">
    <source>
        <dbReference type="Proteomes" id="UP000268033"/>
    </source>
</evidence>
<sequence>MDFWYQNPGWRAWLLLPLTGLFWLISALRRQLFALGLKKHYRPPVPVVVVGNLSVGGNGKTPVVLALAEALKAAGLRPGLIARGYGAKGPFPALVSAQSEANVVGDEARLLVKRSNLPMAVGGDRRAAIELLLAHHSIDVLICDDGLQHYALARDIEIVVMDGQRRLGNGYLLPSGPLREGAWRLDSVDFVVVNGNDAGAGQFAMTLNQGLPRRVCDDSPVQWQALPETLSAAAGIGNPERFFQSLRQRGYQLTEALAFNDHHHFTQADFKDVQGPLVMTEKDAVKCQAFAPEHWYYVPVDAAFGPQLCQAVLETLRSRHGL</sequence>
<dbReference type="GO" id="GO:0009245">
    <property type="term" value="P:lipid A biosynthetic process"/>
    <property type="evidence" value="ECO:0007669"/>
    <property type="project" value="UniProtKB-UniRule"/>
</dbReference>
<dbReference type="EC" id="2.7.1.130" evidence="3 13"/>
<dbReference type="InterPro" id="IPR027417">
    <property type="entry name" value="P-loop_NTPase"/>
</dbReference>
<keyword evidence="14" id="KW-0812">Transmembrane</keyword>
<evidence type="ECO:0000256" key="7">
    <source>
        <dbReference type="ARBA" id="ARBA00022679"/>
    </source>
</evidence>
<evidence type="ECO:0000256" key="9">
    <source>
        <dbReference type="ARBA" id="ARBA00022777"/>
    </source>
</evidence>
<dbReference type="InterPro" id="IPR003758">
    <property type="entry name" value="LpxK"/>
</dbReference>
<dbReference type="NCBIfam" id="TIGR00682">
    <property type="entry name" value="lpxK"/>
    <property type="match status" value="1"/>
</dbReference>
<dbReference type="Pfam" id="PF02606">
    <property type="entry name" value="LpxK"/>
    <property type="match status" value="1"/>
</dbReference>
<feature type="transmembrane region" description="Helical" evidence="14">
    <location>
        <begin position="12"/>
        <end position="29"/>
    </location>
</feature>
<evidence type="ECO:0000313" key="15">
    <source>
        <dbReference type="EMBL" id="ROQ24821.1"/>
    </source>
</evidence>
<comment type="function">
    <text evidence="1 13">Transfers the gamma-phosphate of ATP to the 4'-position of a tetraacyldisaccharide 1-phosphate intermediate (termed DS-1-P) to form tetraacyldisaccharide 1,4'-bis-phosphate (lipid IVA).</text>
</comment>
<evidence type="ECO:0000256" key="12">
    <source>
        <dbReference type="ARBA" id="ARBA00029757"/>
    </source>
</evidence>
<evidence type="ECO:0000256" key="14">
    <source>
        <dbReference type="SAM" id="Phobius"/>
    </source>
</evidence>
<dbReference type="EMBL" id="RJUL01000006">
    <property type="protein sequence ID" value="ROQ24821.1"/>
    <property type="molecule type" value="Genomic_DNA"/>
</dbReference>
<comment type="caution">
    <text evidence="15">The sequence shown here is derived from an EMBL/GenBank/DDBJ whole genome shotgun (WGS) entry which is preliminary data.</text>
</comment>
<name>A0A3N1PBQ3_9GAMM</name>
<evidence type="ECO:0000256" key="1">
    <source>
        <dbReference type="ARBA" id="ARBA00002274"/>
    </source>
</evidence>
<evidence type="ECO:0000256" key="11">
    <source>
        <dbReference type="ARBA" id="ARBA00023098"/>
    </source>
</evidence>
<dbReference type="HAMAP" id="MF_00409">
    <property type="entry name" value="LpxK"/>
    <property type="match status" value="1"/>
</dbReference>
<keyword evidence="9 13" id="KW-0418">Kinase</keyword>
<evidence type="ECO:0000256" key="3">
    <source>
        <dbReference type="ARBA" id="ARBA00012071"/>
    </source>
</evidence>
<dbReference type="PANTHER" id="PTHR42724:SF1">
    <property type="entry name" value="TETRAACYLDISACCHARIDE 4'-KINASE, MITOCHONDRIAL-RELATED"/>
    <property type="match status" value="1"/>
</dbReference>
<dbReference type="AlphaFoldDB" id="A0A3N1PBQ3"/>
<keyword evidence="14" id="KW-1133">Transmembrane helix</keyword>
<dbReference type="GO" id="GO:0009029">
    <property type="term" value="F:lipid-A 4'-kinase activity"/>
    <property type="evidence" value="ECO:0007669"/>
    <property type="project" value="UniProtKB-UniRule"/>
</dbReference>
<keyword evidence="11 13" id="KW-0443">Lipid metabolism</keyword>
<dbReference type="STRING" id="584787.GCA_001247655_01065"/>
<dbReference type="PANTHER" id="PTHR42724">
    <property type="entry name" value="TETRAACYLDISACCHARIDE 4'-KINASE"/>
    <property type="match status" value="1"/>
</dbReference>
<evidence type="ECO:0000256" key="5">
    <source>
        <dbReference type="ARBA" id="ARBA00022516"/>
    </source>
</evidence>
<evidence type="ECO:0000256" key="4">
    <source>
        <dbReference type="ARBA" id="ARBA00016436"/>
    </source>
</evidence>
<comment type="pathway">
    <text evidence="2 13">Glycolipid biosynthesis; lipid IV(A) biosynthesis; lipid IV(A) from (3R)-3-hydroxytetradecanoyl-[acyl-carrier-protein] and UDP-N-acetyl-alpha-D-glucosamine: step 6/6.</text>
</comment>
<evidence type="ECO:0000256" key="6">
    <source>
        <dbReference type="ARBA" id="ARBA00022556"/>
    </source>
</evidence>
<dbReference type="UniPathway" id="UPA00359">
    <property type="reaction ID" value="UER00482"/>
</dbReference>
<keyword evidence="8 13" id="KW-0547">Nucleotide-binding</keyword>
<comment type="similarity">
    <text evidence="13">Belongs to the LpxK family.</text>
</comment>
<keyword evidence="16" id="KW-1185">Reference proteome</keyword>
<dbReference type="GO" id="GO:0005886">
    <property type="term" value="C:plasma membrane"/>
    <property type="evidence" value="ECO:0007669"/>
    <property type="project" value="TreeGrafter"/>
</dbReference>
<dbReference type="SUPFAM" id="SSF52540">
    <property type="entry name" value="P-loop containing nucleoside triphosphate hydrolases"/>
    <property type="match status" value="1"/>
</dbReference>
<organism evidence="15 16">
    <name type="scientific">Gallaecimonas pentaromativorans</name>
    <dbReference type="NCBI Taxonomy" id="584787"/>
    <lineage>
        <taxon>Bacteria</taxon>
        <taxon>Pseudomonadati</taxon>
        <taxon>Pseudomonadota</taxon>
        <taxon>Gammaproteobacteria</taxon>
        <taxon>Enterobacterales</taxon>
        <taxon>Gallaecimonadaceae</taxon>
        <taxon>Gallaecimonas</taxon>
    </lineage>
</organism>
<keyword evidence="5 13" id="KW-0444">Lipid biosynthesis</keyword>